<dbReference type="SUPFAM" id="SSF48371">
    <property type="entry name" value="ARM repeat"/>
    <property type="match status" value="1"/>
</dbReference>
<dbReference type="Gene3D" id="1.25.10.10">
    <property type="entry name" value="Leucine-rich Repeat Variant"/>
    <property type="match status" value="1"/>
</dbReference>
<name>A0A3N7FM24_POPTR</name>
<keyword evidence="3" id="KW-1185">Reference proteome</keyword>
<organism evidence="2 3">
    <name type="scientific">Populus trichocarpa</name>
    <name type="common">Western balsam poplar</name>
    <name type="synonym">Populus balsamifera subsp. trichocarpa</name>
    <dbReference type="NCBI Taxonomy" id="3694"/>
    <lineage>
        <taxon>Eukaryota</taxon>
        <taxon>Viridiplantae</taxon>
        <taxon>Streptophyta</taxon>
        <taxon>Embryophyta</taxon>
        <taxon>Tracheophyta</taxon>
        <taxon>Spermatophyta</taxon>
        <taxon>Magnoliopsida</taxon>
        <taxon>eudicotyledons</taxon>
        <taxon>Gunneridae</taxon>
        <taxon>Pentapetalae</taxon>
        <taxon>rosids</taxon>
        <taxon>fabids</taxon>
        <taxon>Malpighiales</taxon>
        <taxon>Salicaceae</taxon>
        <taxon>Saliceae</taxon>
        <taxon>Populus</taxon>
    </lineage>
</organism>
<reference evidence="2 3" key="1">
    <citation type="journal article" date="2006" name="Science">
        <title>The genome of black cottonwood, Populus trichocarpa (Torr. &amp; Gray).</title>
        <authorList>
            <person name="Tuskan G.A."/>
            <person name="Difazio S."/>
            <person name="Jansson S."/>
            <person name="Bohlmann J."/>
            <person name="Grigoriev I."/>
            <person name="Hellsten U."/>
            <person name="Putnam N."/>
            <person name="Ralph S."/>
            <person name="Rombauts S."/>
            <person name="Salamov A."/>
            <person name="Schein J."/>
            <person name="Sterck L."/>
            <person name="Aerts A."/>
            <person name="Bhalerao R.R."/>
            <person name="Bhalerao R.P."/>
            <person name="Blaudez D."/>
            <person name="Boerjan W."/>
            <person name="Brun A."/>
            <person name="Brunner A."/>
            <person name="Busov V."/>
            <person name="Campbell M."/>
            <person name="Carlson J."/>
            <person name="Chalot M."/>
            <person name="Chapman J."/>
            <person name="Chen G.L."/>
            <person name="Cooper D."/>
            <person name="Coutinho P.M."/>
            <person name="Couturier J."/>
            <person name="Covert S."/>
            <person name="Cronk Q."/>
            <person name="Cunningham R."/>
            <person name="Davis J."/>
            <person name="Degroeve S."/>
            <person name="Dejardin A."/>
            <person name="Depamphilis C."/>
            <person name="Detter J."/>
            <person name="Dirks B."/>
            <person name="Dubchak I."/>
            <person name="Duplessis S."/>
            <person name="Ehlting J."/>
            <person name="Ellis B."/>
            <person name="Gendler K."/>
            <person name="Goodstein D."/>
            <person name="Gribskov M."/>
            <person name="Grimwood J."/>
            <person name="Groover A."/>
            <person name="Gunter L."/>
            <person name="Hamberger B."/>
            <person name="Heinze B."/>
            <person name="Helariutta Y."/>
            <person name="Henrissat B."/>
            <person name="Holligan D."/>
            <person name="Holt R."/>
            <person name="Huang W."/>
            <person name="Islam-Faridi N."/>
            <person name="Jones S."/>
            <person name="Jones-Rhoades M."/>
            <person name="Jorgensen R."/>
            <person name="Joshi C."/>
            <person name="Kangasjarvi J."/>
            <person name="Karlsson J."/>
            <person name="Kelleher C."/>
            <person name="Kirkpatrick R."/>
            <person name="Kirst M."/>
            <person name="Kohler A."/>
            <person name="Kalluri U."/>
            <person name="Larimer F."/>
            <person name="Leebens-Mack J."/>
            <person name="Leple J.C."/>
            <person name="Locascio P."/>
            <person name="Lou Y."/>
            <person name="Lucas S."/>
            <person name="Martin F."/>
            <person name="Montanini B."/>
            <person name="Napoli C."/>
            <person name="Nelson D.R."/>
            <person name="Nelson C."/>
            <person name="Nieminen K."/>
            <person name="Nilsson O."/>
            <person name="Pereda V."/>
            <person name="Peter G."/>
            <person name="Philippe R."/>
            <person name="Pilate G."/>
            <person name="Poliakov A."/>
            <person name="Razumovskaya J."/>
            <person name="Richardson P."/>
            <person name="Rinaldi C."/>
            <person name="Ritland K."/>
            <person name="Rouze P."/>
            <person name="Ryaboy D."/>
            <person name="Schmutz J."/>
            <person name="Schrader J."/>
            <person name="Segerman B."/>
            <person name="Shin H."/>
            <person name="Siddiqui A."/>
            <person name="Sterky F."/>
            <person name="Terry A."/>
            <person name="Tsai C.J."/>
            <person name="Uberbacher E."/>
            <person name="Unneberg P."/>
            <person name="Vahala J."/>
            <person name="Wall K."/>
            <person name="Wessler S."/>
            <person name="Yang G."/>
            <person name="Yin T."/>
            <person name="Douglas C."/>
            <person name="Marra M."/>
            <person name="Sandberg G."/>
            <person name="Van de Peer Y."/>
            <person name="Rokhsar D."/>
        </authorList>
    </citation>
    <scope>NUCLEOTIDE SEQUENCE [LARGE SCALE GENOMIC DNA]</scope>
    <source>
        <strain evidence="3">cv. Nisqually</strain>
    </source>
</reference>
<proteinExistence type="predicted"/>
<evidence type="ECO:0000256" key="1">
    <source>
        <dbReference type="ARBA" id="ARBA00023067"/>
    </source>
</evidence>
<dbReference type="PANTHER" id="PTHR14222:SF1">
    <property type="entry name" value="CONDENSIN-2 COMPLEX SUBUNIT D3"/>
    <property type="match status" value="1"/>
</dbReference>
<dbReference type="InterPro" id="IPR011989">
    <property type="entry name" value="ARM-like"/>
</dbReference>
<dbReference type="InterPro" id="IPR026971">
    <property type="entry name" value="CND1/NCAPD3"/>
</dbReference>
<sequence>MGFGEVEVEGGVNDILGERCTDEKPNVRRAALVLVTKLTALLGGNFDGVVLKTMGMACSDPLVSIRKATISALSEAFRTFSDESVIIEWLHSVPRLITDNETSIQEECENCSWNWFWIAFPVQYLRVQYTTSPLALILLLK</sequence>
<dbReference type="Proteomes" id="UP000006729">
    <property type="component" value="Chromosome 8"/>
</dbReference>
<dbReference type="EMBL" id="CM009297">
    <property type="protein sequence ID" value="RQO95120.1"/>
    <property type="molecule type" value="Genomic_DNA"/>
</dbReference>
<evidence type="ECO:0008006" key="4">
    <source>
        <dbReference type="Google" id="ProtNLM"/>
    </source>
</evidence>
<dbReference type="GO" id="GO:0007076">
    <property type="term" value="P:mitotic chromosome condensation"/>
    <property type="evidence" value="ECO:0007669"/>
    <property type="project" value="InterPro"/>
</dbReference>
<dbReference type="PANTHER" id="PTHR14222">
    <property type="entry name" value="CONDENSIN"/>
    <property type="match status" value="1"/>
</dbReference>
<evidence type="ECO:0000313" key="3">
    <source>
        <dbReference type="Proteomes" id="UP000006729"/>
    </source>
</evidence>
<keyword evidence="1" id="KW-0226">DNA condensation</keyword>
<gene>
    <name evidence="2" type="ORF">POPTR_008G226550</name>
</gene>
<protein>
    <recommendedName>
        <fullName evidence="4">Condensin complex subunit 1 C-terminal domain-containing protein</fullName>
    </recommendedName>
</protein>
<dbReference type="STRING" id="3694.A0A3N7FM24"/>
<dbReference type="InterPro" id="IPR016024">
    <property type="entry name" value="ARM-type_fold"/>
</dbReference>
<dbReference type="AlphaFoldDB" id="A0A3N7FM24"/>
<evidence type="ECO:0000313" key="2">
    <source>
        <dbReference type="EMBL" id="RQO95120.1"/>
    </source>
</evidence>
<dbReference type="InParanoid" id="A0A3N7FM24"/>
<accession>A0A3N7FM24</accession>